<dbReference type="RefSeq" id="WP_345434633.1">
    <property type="nucleotide sequence ID" value="NZ_BAABHK010000009.1"/>
</dbReference>
<evidence type="ECO:0000256" key="1">
    <source>
        <dbReference type="SAM" id="Phobius"/>
    </source>
</evidence>
<name>A0ABP8UIW6_9ACTN</name>
<feature type="transmembrane region" description="Helical" evidence="1">
    <location>
        <begin position="15"/>
        <end position="33"/>
    </location>
</feature>
<comment type="caution">
    <text evidence="2">The sequence shown here is derived from an EMBL/GenBank/DDBJ whole genome shotgun (WGS) entry which is preliminary data.</text>
</comment>
<feature type="transmembrane region" description="Helical" evidence="1">
    <location>
        <begin position="173"/>
        <end position="192"/>
    </location>
</feature>
<dbReference type="Proteomes" id="UP001501442">
    <property type="component" value="Unassembled WGS sequence"/>
</dbReference>
<evidence type="ECO:0008006" key="4">
    <source>
        <dbReference type="Google" id="ProtNLM"/>
    </source>
</evidence>
<keyword evidence="1" id="KW-0812">Transmembrane</keyword>
<accession>A0ABP8UIW6</accession>
<organism evidence="2 3">
    <name type="scientific">Actinoallomurus vinaceus</name>
    <dbReference type="NCBI Taxonomy" id="1080074"/>
    <lineage>
        <taxon>Bacteria</taxon>
        <taxon>Bacillati</taxon>
        <taxon>Actinomycetota</taxon>
        <taxon>Actinomycetes</taxon>
        <taxon>Streptosporangiales</taxon>
        <taxon>Thermomonosporaceae</taxon>
        <taxon>Actinoallomurus</taxon>
    </lineage>
</organism>
<protein>
    <recommendedName>
        <fullName evidence="4">Polysaccharide chain length determinant N-terminal domain-containing protein</fullName>
    </recommendedName>
</protein>
<evidence type="ECO:0000313" key="2">
    <source>
        <dbReference type="EMBL" id="GAA4631643.1"/>
    </source>
</evidence>
<sequence length="207" mass="22180">MTIQDFALLLWRHPVVVLLAIFVTAGAALHIVAERPAYETRAVVNFLMPGSTGFENFNISLVVEGAVTALSLDSQDGTARVRRQGGTAAYDVVLANRGNDEQPVHDQPYVTLIVNSHDPAQASRTLAVLIGVLRADVRDRQVAAGARPDALITTHVVASSDRPIPLVSRRTRALAAIGAAGLLAMLVGALMAERHPRLRLRRPGMTS</sequence>
<reference evidence="3" key="1">
    <citation type="journal article" date="2019" name="Int. J. Syst. Evol. Microbiol.">
        <title>The Global Catalogue of Microorganisms (GCM) 10K type strain sequencing project: providing services to taxonomists for standard genome sequencing and annotation.</title>
        <authorList>
            <consortium name="The Broad Institute Genomics Platform"/>
            <consortium name="The Broad Institute Genome Sequencing Center for Infectious Disease"/>
            <person name="Wu L."/>
            <person name="Ma J."/>
        </authorList>
    </citation>
    <scope>NUCLEOTIDE SEQUENCE [LARGE SCALE GENOMIC DNA]</scope>
    <source>
        <strain evidence="3">JCM 17939</strain>
    </source>
</reference>
<dbReference type="EMBL" id="BAABHK010000009">
    <property type="protein sequence ID" value="GAA4631643.1"/>
    <property type="molecule type" value="Genomic_DNA"/>
</dbReference>
<proteinExistence type="predicted"/>
<keyword evidence="1" id="KW-0472">Membrane</keyword>
<gene>
    <name evidence="2" type="ORF">GCM10023196_061850</name>
</gene>
<keyword evidence="3" id="KW-1185">Reference proteome</keyword>
<keyword evidence="1" id="KW-1133">Transmembrane helix</keyword>
<evidence type="ECO:0000313" key="3">
    <source>
        <dbReference type="Proteomes" id="UP001501442"/>
    </source>
</evidence>